<sequence>MIETVDSRDELIKYSFNIIWKATEGKITKATFNTNQLFSVTFFLNDETSETLHLDAPNVVLINRENFLKVLKLTEQDEINSNMENLKKDQGSEFHDLDPVTYSNTIQENAIQAEDINLGTQPSDISLELDFVNMDIDDNSIECDNSVSQPFEESEIIQKNKAQNLNLNNQESIESGSDEYDDTDEEINEMIFDALASSRAKSKEISSAKNNNSQDMNTKSKINEVLKVAKNNKYDKDVNLGKRIPLTLTEDSPLPSEKEADLGISEDQLNSENGYNNKVNEPVNELMDVDSIINNQSDIENVTSIINEPNIGPVGVPFVFVNDPIPVEDNEQENLARKRKINRNYKASKKQKKKILILQLSTTIKVHDEQNNDIEVISDLSKITSENSQANNSIDEESSSNDSEFSELDYDLNLAFDKKGKEQATKSNYPESKLLDLLKKTRREKGMSESFMSHDPSKIFEMFSQPINNYFNEEVFEGLMELEQLPKKMEDIQSCSKYLKIWDSHYNNCKRLIGIQDYKMLKLTYSLTKSKIHH</sequence>
<keyword evidence="2" id="KW-1185">Reference proteome</keyword>
<gene>
    <name evidence="1" type="ORF">GMARGA_LOCUS17833</name>
</gene>
<comment type="caution">
    <text evidence="1">The sequence shown here is derived from an EMBL/GenBank/DDBJ whole genome shotgun (WGS) entry which is preliminary data.</text>
</comment>
<reference evidence="1 2" key="1">
    <citation type="submission" date="2021-06" db="EMBL/GenBank/DDBJ databases">
        <authorList>
            <person name="Kallberg Y."/>
            <person name="Tangrot J."/>
            <person name="Rosling A."/>
        </authorList>
    </citation>
    <scope>NUCLEOTIDE SEQUENCE [LARGE SCALE GENOMIC DNA]</scope>
    <source>
        <strain evidence="1 2">120-4 pot B 10/14</strain>
    </source>
</reference>
<evidence type="ECO:0000313" key="2">
    <source>
        <dbReference type="Proteomes" id="UP000789901"/>
    </source>
</evidence>
<dbReference type="EMBL" id="CAJVQB010013750">
    <property type="protein sequence ID" value="CAG8764247.1"/>
    <property type="molecule type" value="Genomic_DNA"/>
</dbReference>
<proteinExistence type="predicted"/>
<organism evidence="1 2">
    <name type="scientific">Gigaspora margarita</name>
    <dbReference type="NCBI Taxonomy" id="4874"/>
    <lineage>
        <taxon>Eukaryota</taxon>
        <taxon>Fungi</taxon>
        <taxon>Fungi incertae sedis</taxon>
        <taxon>Mucoromycota</taxon>
        <taxon>Glomeromycotina</taxon>
        <taxon>Glomeromycetes</taxon>
        <taxon>Diversisporales</taxon>
        <taxon>Gigasporaceae</taxon>
        <taxon>Gigaspora</taxon>
    </lineage>
</organism>
<accession>A0ABN7VFB0</accession>
<evidence type="ECO:0000313" key="1">
    <source>
        <dbReference type="EMBL" id="CAG8764247.1"/>
    </source>
</evidence>
<dbReference type="Proteomes" id="UP000789901">
    <property type="component" value="Unassembled WGS sequence"/>
</dbReference>
<name>A0ABN7VFB0_GIGMA</name>
<protein>
    <submittedName>
        <fullName evidence="1">33205_t:CDS:1</fullName>
    </submittedName>
</protein>